<dbReference type="GO" id="GO:0005634">
    <property type="term" value="C:nucleus"/>
    <property type="evidence" value="ECO:0007669"/>
    <property type="project" value="UniProtKB-SubCell"/>
</dbReference>
<dbReference type="GO" id="GO:0008270">
    <property type="term" value="F:zinc ion binding"/>
    <property type="evidence" value="ECO:0007669"/>
    <property type="project" value="UniProtKB-KW"/>
</dbReference>
<keyword evidence="2" id="KW-0479">Metal-binding</keyword>
<comment type="subcellular location">
    <subcellularLocation>
        <location evidence="1">Nucleus</location>
    </subcellularLocation>
</comment>
<protein>
    <recommendedName>
        <fullName evidence="9">BED-type domain-containing protein</fullName>
    </recommendedName>
</protein>
<evidence type="ECO:0000256" key="2">
    <source>
        <dbReference type="ARBA" id="ARBA00022723"/>
    </source>
</evidence>
<organism evidence="10 11">
    <name type="scientific">Rhizophagus irregularis (strain DAOM 197198w)</name>
    <name type="common">Glomus intraradices</name>
    <dbReference type="NCBI Taxonomy" id="1432141"/>
    <lineage>
        <taxon>Eukaryota</taxon>
        <taxon>Fungi</taxon>
        <taxon>Fungi incertae sedis</taxon>
        <taxon>Mucoromycota</taxon>
        <taxon>Glomeromycotina</taxon>
        <taxon>Glomeromycetes</taxon>
        <taxon>Glomerales</taxon>
        <taxon>Glomeraceae</taxon>
        <taxon>Rhizophagus</taxon>
    </lineage>
</organism>
<dbReference type="GO" id="GO:0003677">
    <property type="term" value="F:DNA binding"/>
    <property type="evidence" value="ECO:0007669"/>
    <property type="project" value="InterPro"/>
</dbReference>
<keyword evidence="7" id="KW-0539">Nucleus</keyword>
<dbReference type="InterPro" id="IPR052035">
    <property type="entry name" value="ZnF_BED_domain_contain"/>
</dbReference>
<keyword evidence="11" id="KW-1185">Reference proteome</keyword>
<dbReference type="PANTHER" id="PTHR46481">
    <property type="entry name" value="ZINC FINGER BED DOMAIN-CONTAINING PROTEIN 4"/>
    <property type="match status" value="1"/>
</dbReference>
<dbReference type="PANTHER" id="PTHR46481:SF10">
    <property type="entry name" value="ZINC FINGER BED DOMAIN-CONTAINING PROTEIN 39"/>
    <property type="match status" value="1"/>
</dbReference>
<feature type="region of interest" description="Disordered" evidence="8">
    <location>
        <begin position="1"/>
        <end position="33"/>
    </location>
</feature>
<evidence type="ECO:0000259" key="9">
    <source>
        <dbReference type="Pfam" id="PF02892"/>
    </source>
</evidence>
<dbReference type="STRING" id="1432141.A0A015JUP3"/>
<reference evidence="10 11" key="1">
    <citation type="submission" date="2014-02" db="EMBL/GenBank/DDBJ databases">
        <title>Single nucleus genome sequencing reveals high similarity among nuclei of an endomycorrhizal fungus.</title>
        <authorList>
            <person name="Lin K."/>
            <person name="Geurts R."/>
            <person name="Zhang Z."/>
            <person name="Limpens E."/>
            <person name="Saunders D.G."/>
            <person name="Mu D."/>
            <person name="Pang E."/>
            <person name="Cao H."/>
            <person name="Cha H."/>
            <person name="Lin T."/>
            <person name="Zhou Q."/>
            <person name="Shang Y."/>
            <person name="Li Y."/>
            <person name="Ivanov S."/>
            <person name="Sharma T."/>
            <person name="Velzen R.V."/>
            <person name="Ruijter N.D."/>
            <person name="Aanen D.K."/>
            <person name="Win J."/>
            <person name="Kamoun S."/>
            <person name="Bisseling T."/>
            <person name="Huang S."/>
        </authorList>
    </citation>
    <scope>NUCLEOTIDE SEQUENCE [LARGE SCALE GENOMIC DNA]</scope>
    <source>
        <strain evidence="11">DAOM197198w</strain>
    </source>
</reference>
<keyword evidence="4" id="KW-0862">Zinc</keyword>
<evidence type="ECO:0000256" key="6">
    <source>
        <dbReference type="ARBA" id="ARBA00023163"/>
    </source>
</evidence>
<keyword evidence="3" id="KW-0863">Zinc-finger</keyword>
<feature type="compositionally biased region" description="Polar residues" evidence="8">
    <location>
        <begin position="18"/>
        <end position="33"/>
    </location>
</feature>
<evidence type="ECO:0000256" key="3">
    <source>
        <dbReference type="ARBA" id="ARBA00022771"/>
    </source>
</evidence>
<comment type="caution">
    <text evidence="10">The sequence shown here is derived from an EMBL/GenBank/DDBJ whole genome shotgun (WGS) entry which is preliminary data.</text>
</comment>
<dbReference type="InterPro" id="IPR012337">
    <property type="entry name" value="RNaseH-like_sf"/>
</dbReference>
<keyword evidence="6" id="KW-0804">Transcription</keyword>
<dbReference type="InterPro" id="IPR003656">
    <property type="entry name" value="Znf_BED"/>
</dbReference>
<dbReference type="SUPFAM" id="SSF53098">
    <property type="entry name" value="Ribonuclease H-like"/>
    <property type="match status" value="1"/>
</dbReference>
<evidence type="ECO:0000313" key="11">
    <source>
        <dbReference type="Proteomes" id="UP000022910"/>
    </source>
</evidence>
<feature type="compositionally biased region" description="Low complexity" evidence="8">
    <location>
        <begin position="1"/>
        <end position="11"/>
    </location>
</feature>
<gene>
    <name evidence="10" type="ORF">RirG_061480</name>
</gene>
<evidence type="ECO:0000256" key="8">
    <source>
        <dbReference type="SAM" id="MobiDB-lite"/>
    </source>
</evidence>
<evidence type="ECO:0000256" key="4">
    <source>
        <dbReference type="ARBA" id="ARBA00022833"/>
    </source>
</evidence>
<keyword evidence="5" id="KW-0805">Transcription regulation</keyword>
<dbReference type="OrthoDB" id="2435908at2759"/>
<feature type="domain" description="BED-type" evidence="9">
    <location>
        <begin position="47"/>
        <end position="92"/>
    </location>
</feature>
<accession>A0A015JUP3</accession>
<sequence>MSSSSSTFSDSETIDDTNSTISDGDTITQNQRQTVSTRKNCSHTLFFFRIAGEFAYCKICELNYVNTNKQVYGYSWKSGNTTNLINHLRDKHEITKDNYLEYLDESEENVQPLYILQNQAFQDLLLTCEPSYKISCDNSIKNVLYSAYTWSKKQLQFLLKNTAVAVHLTTDLWTSKSRYSYICVTATWLTSDFEFQKALLSCNHLSYPHTGEVICDELFQILENWDLTTTAFTIATDNSMNMVKAVRLLRENYLEQIQHQSCVVHTLQLSVIEGLKQCKAFHRRIKSLQIFFRLPKQVEKLHAARQNPQTNSSENEYVNPLEVLTDGKTRWNSTYLAWKRVLELHNFMRSISTDLLSKSD</sequence>
<dbReference type="Proteomes" id="UP000022910">
    <property type="component" value="Unassembled WGS sequence"/>
</dbReference>
<dbReference type="HOGENOM" id="CLU_769752_0_0_1"/>
<evidence type="ECO:0000256" key="7">
    <source>
        <dbReference type="ARBA" id="ARBA00023242"/>
    </source>
</evidence>
<proteinExistence type="predicted"/>
<dbReference type="AlphaFoldDB" id="A0A015JUP3"/>
<evidence type="ECO:0000313" key="10">
    <source>
        <dbReference type="EMBL" id="EXX73297.1"/>
    </source>
</evidence>
<name>A0A015JUP3_RHIIW</name>
<evidence type="ECO:0000256" key="1">
    <source>
        <dbReference type="ARBA" id="ARBA00004123"/>
    </source>
</evidence>
<dbReference type="EMBL" id="JEMT01014761">
    <property type="protein sequence ID" value="EXX73297.1"/>
    <property type="molecule type" value="Genomic_DNA"/>
</dbReference>
<dbReference type="Pfam" id="PF02892">
    <property type="entry name" value="zf-BED"/>
    <property type="match status" value="1"/>
</dbReference>
<evidence type="ECO:0000256" key="5">
    <source>
        <dbReference type="ARBA" id="ARBA00023015"/>
    </source>
</evidence>